<dbReference type="GeneID" id="105437282"/>
<dbReference type="SUPFAM" id="SSF57667">
    <property type="entry name" value="beta-beta-alpha zinc fingers"/>
    <property type="match status" value="6"/>
</dbReference>
<feature type="domain" description="C2H2-type" evidence="7">
    <location>
        <begin position="661"/>
        <end position="688"/>
    </location>
</feature>
<accession>A0A7M7NUB3</accession>
<evidence type="ECO:0000256" key="2">
    <source>
        <dbReference type="ARBA" id="ARBA00022737"/>
    </source>
</evidence>
<feature type="domain" description="C2H2-type" evidence="7">
    <location>
        <begin position="487"/>
        <end position="515"/>
    </location>
</feature>
<feature type="domain" description="C2H2-type" evidence="7">
    <location>
        <begin position="516"/>
        <end position="543"/>
    </location>
</feature>
<dbReference type="SMART" id="SM00355">
    <property type="entry name" value="ZnF_C2H2"/>
    <property type="match status" value="11"/>
</dbReference>
<feature type="compositionally biased region" description="Acidic residues" evidence="6">
    <location>
        <begin position="166"/>
        <end position="176"/>
    </location>
</feature>
<dbReference type="FunFam" id="3.30.160.60:FF:003789">
    <property type="entry name" value="Uncharacterized protein"/>
    <property type="match status" value="1"/>
</dbReference>
<evidence type="ECO:0000259" key="7">
    <source>
        <dbReference type="PROSITE" id="PS50157"/>
    </source>
</evidence>
<dbReference type="RefSeq" id="XP_030841610.1">
    <property type="nucleotide sequence ID" value="XM_030985750.1"/>
</dbReference>
<proteinExistence type="predicted"/>
<reference evidence="9" key="1">
    <citation type="submission" date="2015-02" db="EMBL/GenBank/DDBJ databases">
        <title>Genome sequencing for Strongylocentrotus purpuratus.</title>
        <authorList>
            <person name="Murali S."/>
            <person name="Liu Y."/>
            <person name="Vee V."/>
            <person name="English A."/>
            <person name="Wang M."/>
            <person name="Skinner E."/>
            <person name="Han Y."/>
            <person name="Muzny D.M."/>
            <person name="Worley K.C."/>
            <person name="Gibbs R.A."/>
        </authorList>
    </citation>
    <scope>NUCLEOTIDE SEQUENCE</scope>
</reference>
<dbReference type="InterPro" id="IPR036236">
    <property type="entry name" value="Znf_C2H2_sf"/>
</dbReference>
<keyword evidence="2" id="KW-0677">Repeat</keyword>
<feature type="domain" description="C2H2-type" evidence="7">
    <location>
        <begin position="458"/>
        <end position="485"/>
    </location>
</feature>
<dbReference type="FunFam" id="3.30.160.60:FF:002981">
    <property type="entry name" value="Uncharacterized protein"/>
    <property type="match status" value="1"/>
</dbReference>
<sequence>MQEVKEQTKQVGEKGEENLILMREVELVLEDRERETSATMPMSESEISEAELEEETGNALAISERDEGQGHAAERVEENQDASTDPVIGKKRKRQTADLKVQESQEGTCEPSEMIEQKAIHETAEKETKDIGEKGEENLILMRDVELVLEDRERETSATMPMSESEISEAELEEETGNALAISERDEGQGHAAERVEENQDASTDPVIGKKRKRQAADLKVQESQEGTCEPSEMIEQKAIHETAEKETKDIGEKGEENLILMRDVELVLEDRERETSATMPMSESEISEAELEEETDNALAISERDEGQGHAAERVEEYHDASTDHHMGKKMKRQTADLKVHESQEGTFEPSNMIEQKATHETAEEEAKEENNLDVGDDKNAFTTSKKSTENKEYPIACLLCDLQFETKYYQRKHMRTIHEEYRQQYKCSTCGKIFEQKGLYITHVETHKDKTERQKYYCKICDKTYLSKYYYDYHMERHNDKSKLIECKTCGKTLTSKQSLERHINDVHIKQIKYICDLCGKRLYTNSEIKFHLESHNIESAFKCEECGKGFLLDNQLKIHKKRVHSSAGHCRCEVCGSAFKSQANLKQHNLTVHSEVYKYHCDVCGKKFKRTSHQVAHMKIHSKDPANKRFKCELCSKAFQTRGMFKVHMDWHHNIRSNKCDVCGKSFLTKGNLDKHEYVHRDKKPHECQICSQGFIDLPVLRKHLDVKHNITLKKLVTQRVREANDSN</sequence>
<feature type="domain" description="C2H2-type" evidence="7">
    <location>
        <begin position="427"/>
        <end position="454"/>
    </location>
</feature>
<dbReference type="PROSITE" id="PS00028">
    <property type="entry name" value="ZINC_FINGER_C2H2_1"/>
    <property type="match status" value="10"/>
</dbReference>
<feature type="domain" description="C2H2-type" evidence="7">
    <location>
        <begin position="633"/>
        <end position="660"/>
    </location>
</feature>
<feature type="compositionally biased region" description="Basic and acidic residues" evidence="6">
    <location>
        <begin position="183"/>
        <end position="198"/>
    </location>
</feature>
<dbReference type="Pfam" id="PF13912">
    <property type="entry name" value="zf-C2H2_6"/>
    <property type="match status" value="1"/>
</dbReference>
<dbReference type="Gene3D" id="3.30.160.60">
    <property type="entry name" value="Classic Zinc Finger"/>
    <property type="match status" value="7"/>
</dbReference>
<dbReference type="EnsemblMetazoa" id="XM_030985750">
    <property type="protein sequence ID" value="XP_030841610"/>
    <property type="gene ID" value="LOC105437282"/>
</dbReference>
<dbReference type="OrthoDB" id="3437960at2759"/>
<feature type="region of interest" description="Disordered" evidence="6">
    <location>
        <begin position="271"/>
        <end position="297"/>
    </location>
</feature>
<protein>
    <recommendedName>
        <fullName evidence="7">C2H2-type domain-containing protein</fullName>
    </recommendedName>
</protein>
<dbReference type="Pfam" id="PF00096">
    <property type="entry name" value="zf-C2H2"/>
    <property type="match status" value="5"/>
</dbReference>
<dbReference type="PROSITE" id="PS50157">
    <property type="entry name" value="ZINC_FINGER_C2H2_2"/>
    <property type="match status" value="9"/>
</dbReference>
<evidence type="ECO:0000313" key="8">
    <source>
        <dbReference type="EnsemblMetazoa" id="XP_030841610"/>
    </source>
</evidence>
<dbReference type="PANTHER" id="PTHR24379">
    <property type="entry name" value="KRAB AND ZINC FINGER DOMAIN-CONTAINING"/>
    <property type="match status" value="1"/>
</dbReference>
<evidence type="ECO:0000256" key="5">
    <source>
        <dbReference type="PROSITE-ProRule" id="PRU00042"/>
    </source>
</evidence>
<dbReference type="InParanoid" id="A0A7M7NUB3"/>
<evidence type="ECO:0000256" key="1">
    <source>
        <dbReference type="ARBA" id="ARBA00022723"/>
    </source>
</evidence>
<keyword evidence="3 5" id="KW-0863">Zinc-finger</keyword>
<keyword evidence="1" id="KW-0479">Metal-binding</keyword>
<dbReference type="GO" id="GO:0000977">
    <property type="term" value="F:RNA polymerase II transcription regulatory region sequence-specific DNA binding"/>
    <property type="evidence" value="ECO:0000318"/>
    <property type="project" value="GO_Central"/>
</dbReference>
<feature type="compositionally biased region" description="Acidic residues" evidence="6">
    <location>
        <begin position="286"/>
        <end position="297"/>
    </location>
</feature>
<name>A0A7M7NUB3_STRPU</name>
<dbReference type="AlphaFoldDB" id="A0A7M7NUB3"/>
<feature type="region of interest" description="Disordered" evidence="6">
    <location>
        <begin position="358"/>
        <end position="382"/>
    </location>
</feature>
<feature type="region of interest" description="Disordered" evidence="6">
    <location>
        <begin position="31"/>
        <end position="113"/>
    </location>
</feature>
<reference evidence="8" key="2">
    <citation type="submission" date="2021-01" db="UniProtKB">
        <authorList>
            <consortium name="EnsemblMetazoa"/>
        </authorList>
    </citation>
    <scope>IDENTIFICATION</scope>
</reference>
<keyword evidence="4" id="KW-0862">Zinc</keyword>
<dbReference type="GO" id="GO:0008270">
    <property type="term" value="F:zinc ion binding"/>
    <property type="evidence" value="ECO:0007669"/>
    <property type="project" value="UniProtKB-KW"/>
</dbReference>
<evidence type="ECO:0000256" key="6">
    <source>
        <dbReference type="SAM" id="MobiDB-lite"/>
    </source>
</evidence>
<dbReference type="PANTHER" id="PTHR24379:SF125">
    <property type="entry name" value="C2H2-TYPE DOMAIN-CONTAINING PROTEIN"/>
    <property type="match status" value="1"/>
</dbReference>
<evidence type="ECO:0000313" key="9">
    <source>
        <dbReference type="Proteomes" id="UP000007110"/>
    </source>
</evidence>
<dbReference type="InterPro" id="IPR013087">
    <property type="entry name" value="Znf_C2H2_type"/>
</dbReference>
<dbReference type="FunFam" id="3.30.160.60:FF:002583">
    <property type="entry name" value="Zinc finger protein, putative"/>
    <property type="match status" value="2"/>
</dbReference>
<feature type="compositionally biased region" description="Basic and acidic residues" evidence="6">
    <location>
        <begin position="63"/>
        <end position="78"/>
    </location>
</feature>
<dbReference type="KEGG" id="spu:105437282"/>
<feature type="domain" description="C2H2-type" evidence="7">
    <location>
        <begin position="544"/>
        <end position="572"/>
    </location>
</feature>
<dbReference type="GO" id="GO:0005634">
    <property type="term" value="C:nucleus"/>
    <property type="evidence" value="ECO:0000318"/>
    <property type="project" value="GO_Central"/>
</dbReference>
<dbReference type="GO" id="GO:0000981">
    <property type="term" value="F:DNA-binding transcription factor activity, RNA polymerase II-specific"/>
    <property type="evidence" value="ECO:0000318"/>
    <property type="project" value="GO_Central"/>
</dbReference>
<feature type="compositionally biased region" description="Acidic residues" evidence="6">
    <location>
        <begin position="46"/>
        <end position="56"/>
    </location>
</feature>
<keyword evidence="9" id="KW-1185">Reference proteome</keyword>
<dbReference type="OMA" id="ENITHPC"/>
<evidence type="ECO:0000256" key="4">
    <source>
        <dbReference type="ARBA" id="ARBA00022833"/>
    </source>
</evidence>
<dbReference type="GO" id="GO:0006357">
    <property type="term" value="P:regulation of transcription by RNA polymerase II"/>
    <property type="evidence" value="ECO:0000318"/>
    <property type="project" value="GO_Central"/>
</dbReference>
<feature type="domain" description="C2H2-type" evidence="7">
    <location>
        <begin position="573"/>
        <end position="601"/>
    </location>
</feature>
<feature type="region of interest" description="Disordered" evidence="6">
    <location>
        <begin position="151"/>
        <end position="233"/>
    </location>
</feature>
<feature type="domain" description="C2H2-type" evidence="7">
    <location>
        <begin position="602"/>
        <end position="629"/>
    </location>
</feature>
<organism evidence="8 9">
    <name type="scientific">Strongylocentrotus purpuratus</name>
    <name type="common">Purple sea urchin</name>
    <dbReference type="NCBI Taxonomy" id="7668"/>
    <lineage>
        <taxon>Eukaryota</taxon>
        <taxon>Metazoa</taxon>
        <taxon>Echinodermata</taxon>
        <taxon>Eleutherozoa</taxon>
        <taxon>Echinozoa</taxon>
        <taxon>Echinoidea</taxon>
        <taxon>Euechinoidea</taxon>
        <taxon>Echinacea</taxon>
        <taxon>Camarodonta</taxon>
        <taxon>Echinidea</taxon>
        <taxon>Strongylocentrotidae</taxon>
        <taxon>Strongylocentrotus</taxon>
    </lineage>
</organism>
<evidence type="ECO:0000256" key="3">
    <source>
        <dbReference type="ARBA" id="ARBA00022771"/>
    </source>
</evidence>
<dbReference type="Proteomes" id="UP000007110">
    <property type="component" value="Unassembled WGS sequence"/>
</dbReference>